<evidence type="ECO:0000256" key="2">
    <source>
        <dbReference type="SAM" id="Phobius"/>
    </source>
</evidence>
<dbReference type="AlphaFoldDB" id="A0A0C3PXA9"/>
<feature type="transmembrane region" description="Helical" evidence="2">
    <location>
        <begin position="109"/>
        <end position="127"/>
    </location>
</feature>
<evidence type="ECO:0000256" key="1">
    <source>
        <dbReference type="ARBA" id="ARBA00023115"/>
    </source>
</evidence>
<dbReference type="GO" id="GO:0006596">
    <property type="term" value="P:polyamine biosynthetic process"/>
    <property type="evidence" value="ECO:0007669"/>
    <property type="project" value="UniProtKB-KW"/>
</dbReference>
<keyword evidence="2" id="KW-1133">Transmembrane helix</keyword>
<proteinExistence type="predicted"/>
<reference evidence="3 4" key="1">
    <citation type="journal article" date="2014" name="PLoS Genet.">
        <title>Analysis of the Phlebiopsis gigantea genome, transcriptome and secretome provides insight into its pioneer colonization strategies of wood.</title>
        <authorList>
            <person name="Hori C."/>
            <person name="Ishida T."/>
            <person name="Igarashi K."/>
            <person name="Samejima M."/>
            <person name="Suzuki H."/>
            <person name="Master E."/>
            <person name="Ferreira P."/>
            <person name="Ruiz-Duenas F.J."/>
            <person name="Held B."/>
            <person name="Canessa P."/>
            <person name="Larrondo L.F."/>
            <person name="Schmoll M."/>
            <person name="Druzhinina I.S."/>
            <person name="Kubicek C.P."/>
            <person name="Gaskell J.A."/>
            <person name="Kersten P."/>
            <person name="St John F."/>
            <person name="Glasner J."/>
            <person name="Sabat G."/>
            <person name="Splinter BonDurant S."/>
            <person name="Syed K."/>
            <person name="Yadav J."/>
            <person name="Mgbeahuruike A.C."/>
            <person name="Kovalchuk A."/>
            <person name="Asiegbu F.O."/>
            <person name="Lackner G."/>
            <person name="Hoffmeister D."/>
            <person name="Rencoret J."/>
            <person name="Gutierrez A."/>
            <person name="Sun H."/>
            <person name="Lindquist E."/>
            <person name="Barry K."/>
            <person name="Riley R."/>
            <person name="Grigoriev I.V."/>
            <person name="Henrissat B."/>
            <person name="Kues U."/>
            <person name="Berka R.M."/>
            <person name="Martinez A.T."/>
            <person name="Covert S.F."/>
            <person name="Blanchette R.A."/>
            <person name="Cullen D."/>
        </authorList>
    </citation>
    <scope>NUCLEOTIDE SEQUENCE [LARGE SCALE GENOMIC DNA]</scope>
    <source>
        <strain evidence="3 4">11061_1 CR5-6</strain>
    </source>
</reference>
<dbReference type="SUPFAM" id="SSF53335">
    <property type="entry name" value="S-adenosyl-L-methionine-dependent methyltransferases"/>
    <property type="match status" value="1"/>
</dbReference>
<dbReference type="PANTHER" id="PTHR43317">
    <property type="entry name" value="THERMOSPERMINE SYNTHASE ACAULIS5"/>
    <property type="match status" value="1"/>
</dbReference>
<dbReference type="EMBL" id="KN840438">
    <property type="protein sequence ID" value="KIP12728.1"/>
    <property type="molecule type" value="Genomic_DNA"/>
</dbReference>
<protein>
    <recommendedName>
        <fullName evidence="5">PABS domain-containing protein</fullName>
    </recommendedName>
</protein>
<dbReference type="Proteomes" id="UP000053257">
    <property type="component" value="Unassembled WGS sequence"/>
</dbReference>
<gene>
    <name evidence="3" type="ORF">PHLGIDRAFT_97360</name>
</gene>
<keyword evidence="4" id="KW-1185">Reference proteome</keyword>
<dbReference type="GO" id="GO:0010487">
    <property type="term" value="F:thermospermine synthase activity"/>
    <property type="evidence" value="ECO:0007669"/>
    <property type="project" value="TreeGrafter"/>
</dbReference>
<evidence type="ECO:0000313" key="4">
    <source>
        <dbReference type="Proteomes" id="UP000053257"/>
    </source>
</evidence>
<evidence type="ECO:0000313" key="3">
    <source>
        <dbReference type="EMBL" id="KIP12728.1"/>
    </source>
</evidence>
<dbReference type="Gene3D" id="3.40.50.150">
    <property type="entry name" value="Vaccinia Virus protein VP39"/>
    <property type="match status" value="1"/>
</dbReference>
<accession>A0A0C3PXA9</accession>
<keyword evidence="2" id="KW-0472">Membrane</keyword>
<dbReference type="InterPro" id="IPR029063">
    <property type="entry name" value="SAM-dependent_MTases_sf"/>
</dbReference>
<feature type="transmembrane region" description="Helical" evidence="2">
    <location>
        <begin position="41"/>
        <end position="62"/>
    </location>
</feature>
<dbReference type="OrthoDB" id="2016285at2759"/>
<evidence type="ECO:0008006" key="5">
    <source>
        <dbReference type="Google" id="ProtNLM"/>
    </source>
</evidence>
<dbReference type="PANTHER" id="PTHR43317:SF1">
    <property type="entry name" value="THERMOSPERMINE SYNTHASE ACAULIS5"/>
    <property type="match status" value="1"/>
</dbReference>
<organism evidence="3 4">
    <name type="scientific">Phlebiopsis gigantea (strain 11061_1 CR5-6)</name>
    <name type="common">White-rot fungus</name>
    <name type="synonym">Peniophora gigantea</name>
    <dbReference type="NCBI Taxonomy" id="745531"/>
    <lineage>
        <taxon>Eukaryota</taxon>
        <taxon>Fungi</taxon>
        <taxon>Dikarya</taxon>
        <taxon>Basidiomycota</taxon>
        <taxon>Agaricomycotina</taxon>
        <taxon>Agaricomycetes</taxon>
        <taxon>Polyporales</taxon>
        <taxon>Phanerochaetaceae</taxon>
        <taxon>Phlebiopsis</taxon>
    </lineage>
</organism>
<dbReference type="STRING" id="745531.A0A0C3PXA9"/>
<keyword evidence="2" id="KW-0812">Transmembrane</keyword>
<name>A0A0C3PXA9_PHLG1</name>
<keyword evidence="1" id="KW-0620">Polyamine biosynthesis</keyword>
<dbReference type="Pfam" id="PF01564">
    <property type="entry name" value="Spermine_synth"/>
    <property type="match status" value="1"/>
</dbReference>
<dbReference type="HOGENOM" id="CLU_017511_1_0_1"/>
<sequence>MFTPTPAFSTCMFAAGALLCAMPQTAYWAAAYTGRMGDPVWGPVGTHAVALLPVLYFGVAMVKELQKDNDLAGSPFQAISLPICRMAIMTLQDLWPTISFVQDASNRDLCVALGMVTLVAWVAYPFLPTFPPPGSPGKPNAPSPSLKLRASNSNLMRIALLPLLPYVFTYIQSPTLPKPLLEPYIHPDIPLRVLSSVTSPYSGVVLVGEILPPTPAAVKAGNVTEPHSLRYLRAGHSLLGGVWIADRVFRMDAQGPLDWDSHATAIGDSIYGAFVTQEAARLVQRPGASGKQNALMIGLGAGISTNAFIKHGVSTTIVEIDQAVYDAATEYFGLKVAEPEKVHITDGRGFVIQTRRALEEARQAGEPVDESGLYDYVVHDLFSGGGVPGHLFTLRFWQDLRQIIKSDAVVAVNFAGELESDSSKAVYLTLKEVFPQCRVFHDSMELLSEERLKHDFLNWIFICSPSSDPIVMRPAVEDDFLQSFLRSKLLTTLTEREVSGQFITQGMDLGEDAKKKYILIDEKNPLADWQNKEALNHWKVIRHVIPDVVWETY</sequence>